<keyword evidence="2" id="KW-1185">Reference proteome</keyword>
<dbReference type="Gramene" id="Psat01G0108400-T1">
    <property type="protein sequence ID" value="KAI5441887.1"/>
    <property type="gene ID" value="KIW84_011084"/>
</dbReference>
<dbReference type="Proteomes" id="UP001058974">
    <property type="component" value="Chromosome 1"/>
</dbReference>
<comment type="caution">
    <text evidence="1">The sequence shown here is derived from an EMBL/GenBank/DDBJ whole genome shotgun (WGS) entry which is preliminary data.</text>
</comment>
<dbReference type="Gramene" id="PSAT_LOCUS6822_t1">
    <property type="protein sequence ID" value="CAL5186488.1"/>
    <property type="gene ID" value="PSAT_LOCUS6822"/>
</dbReference>
<reference evidence="1 2" key="1">
    <citation type="journal article" date="2022" name="Nat. Genet.">
        <title>Improved pea reference genome and pan-genome highlight genomic features and evolutionary characteristics.</title>
        <authorList>
            <person name="Yang T."/>
            <person name="Liu R."/>
            <person name="Luo Y."/>
            <person name="Hu S."/>
            <person name="Wang D."/>
            <person name="Wang C."/>
            <person name="Pandey M.K."/>
            <person name="Ge S."/>
            <person name="Xu Q."/>
            <person name="Li N."/>
            <person name="Li G."/>
            <person name="Huang Y."/>
            <person name="Saxena R.K."/>
            <person name="Ji Y."/>
            <person name="Li M."/>
            <person name="Yan X."/>
            <person name="He Y."/>
            <person name="Liu Y."/>
            <person name="Wang X."/>
            <person name="Xiang C."/>
            <person name="Varshney R.K."/>
            <person name="Ding H."/>
            <person name="Gao S."/>
            <person name="Zong X."/>
        </authorList>
    </citation>
    <scope>NUCLEOTIDE SEQUENCE [LARGE SCALE GENOMIC DNA]</scope>
    <source>
        <strain evidence="1 2">cv. Zhongwan 6</strain>
    </source>
</reference>
<evidence type="ECO:0008006" key="3">
    <source>
        <dbReference type="Google" id="ProtNLM"/>
    </source>
</evidence>
<evidence type="ECO:0000313" key="2">
    <source>
        <dbReference type="Proteomes" id="UP001058974"/>
    </source>
</evidence>
<dbReference type="InterPro" id="IPR052343">
    <property type="entry name" value="Retrotransposon-Effector_Assoc"/>
</dbReference>
<proteinExistence type="predicted"/>
<protein>
    <recommendedName>
        <fullName evidence="3">Reverse transcriptase</fullName>
    </recommendedName>
</protein>
<dbReference type="PANTHER" id="PTHR46890">
    <property type="entry name" value="NON-LTR RETROLELEMENT REVERSE TRANSCRIPTASE-LIKE PROTEIN-RELATED"/>
    <property type="match status" value="1"/>
</dbReference>
<accession>A0A9D4YLL0</accession>
<name>A0A9D4YLL0_PEA</name>
<sequence length="117" mass="13343">MNLGLDAPFIVDEVKEVIWSGVGDKSPGPDGFNPGFFKSYREILKDGVLRFVNEIYWNVKVRKDATTSFLALMPKKDNPQTLNEFRTICMIVSLYRIIANLLAKRLKEVMNGLIFKS</sequence>
<organism evidence="1 2">
    <name type="scientific">Pisum sativum</name>
    <name type="common">Garden pea</name>
    <name type="synonym">Lathyrus oleraceus</name>
    <dbReference type="NCBI Taxonomy" id="3888"/>
    <lineage>
        <taxon>Eukaryota</taxon>
        <taxon>Viridiplantae</taxon>
        <taxon>Streptophyta</taxon>
        <taxon>Embryophyta</taxon>
        <taxon>Tracheophyta</taxon>
        <taxon>Spermatophyta</taxon>
        <taxon>Magnoliopsida</taxon>
        <taxon>eudicotyledons</taxon>
        <taxon>Gunneridae</taxon>
        <taxon>Pentapetalae</taxon>
        <taxon>rosids</taxon>
        <taxon>fabids</taxon>
        <taxon>Fabales</taxon>
        <taxon>Fabaceae</taxon>
        <taxon>Papilionoideae</taxon>
        <taxon>50 kb inversion clade</taxon>
        <taxon>NPAAA clade</taxon>
        <taxon>Hologalegina</taxon>
        <taxon>IRL clade</taxon>
        <taxon>Fabeae</taxon>
        <taxon>Lathyrus</taxon>
    </lineage>
</organism>
<gene>
    <name evidence="1" type="ORF">KIW84_011084</name>
</gene>
<evidence type="ECO:0000313" key="1">
    <source>
        <dbReference type="EMBL" id="KAI5441887.1"/>
    </source>
</evidence>
<dbReference type="EMBL" id="JAMSHJ010000001">
    <property type="protein sequence ID" value="KAI5441887.1"/>
    <property type="molecule type" value="Genomic_DNA"/>
</dbReference>
<dbReference type="AlphaFoldDB" id="A0A9D4YLL0"/>
<dbReference type="PANTHER" id="PTHR46890:SF50">
    <property type="entry name" value="RNA-DIRECTED DNA POLYMERASE, EUKARYOTA, REVERSE TRANSCRIPTASE ZINC-BINDING DOMAIN PROTEIN-RELATED"/>
    <property type="match status" value="1"/>
</dbReference>